<dbReference type="EnsemblPlants" id="KQL03522">
    <property type="protein sequence ID" value="KQL03522"/>
    <property type="gene ID" value="SETIT_004682mg"/>
</dbReference>
<evidence type="ECO:0000256" key="1">
    <source>
        <dbReference type="SAM" id="SignalP"/>
    </source>
</evidence>
<dbReference type="InParanoid" id="K3XRY6"/>
<protein>
    <recommendedName>
        <fullName evidence="2">PB1-like domain-containing protein</fullName>
    </recommendedName>
</protein>
<dbReference type="InterPro" id="IPR058594">
    <property type="entry name" value="PB1-like_dom_pln"/>
</dbReference>
<dbReference type="EMBL" id="AGNK02002768">
    <property type="status" value="NOT_ANNOTATED_CDS"/>
    <property type="molecule type" value="Genomic_DNA"/>
</dbReference>
<sequence>MGSQSVILLKIFTCAFSGNLKEYGSSTGRGGICRTIPDFDRDYMSYFQLHDCLKEFGLKDGDSLYYLKLGYCPPNGLVLIFDDNQCNQLLADHVALSSCSLYIVPDPGRLVSTEPVPRNNPTQSVVRTLVDAFSPDEIGGGEDDVVLKMRHENTGLDETDDDSSDVELVPEHELENRAVDAGGYTFDGDIGDDELYNLKKQQPAIQIKGKDDGKCKTPLFVHRSRELEDNWFDEVTMSHPVMTEGMLFTDVGQFREYPLGRRDGATGRNHERKKEIRGEKREFCLKQ</sequence>
<dbReference type="AlphaFoldDB" id="K3XRY6"/>
<evidence type="ECO:0000313" key="3">
    <source>
        <dbReference type="EnsemblPlants" id="KQL03522"/>
    </source>
</evidence>
<evidence type="ECO:0000259" key="2">
    <source>
        <dbReference type="Pfam" id="PF26130"/>
    </source>
</evidence>
<keyword evidence="1" id="KW-0732">Signal</keyword>
<reference evidence="3" key="2">
    <citation type="submission" date="2018-08" db="UniProtKB">
        <authorList>
            <consortium name="EnsemblPlants"/>
        </authorList>
    </citation>
    <scope>IDENTIFICATION</scope>
    <source>
        <strain evidence="3">Yugu1</strain>
    </source>
</reference>
<feature type="chain" id="PRO_5010125975" description="PB1-like domain-containing protein" evidence="1">
    <location>
        <begin position="18"/>
        <end position="287"/>
    </location>
</feature>
<reference evidence="4" key="1">
    <citation type="journal article" date="2012" name="Nat. Biotechnol.">
        <title>Reference genome sequence of the model plant Setaria.</title>
        <authorList>
            <person name="Bennetzen J.L."/>
            <person name="Schmutz J."/>
            <person name="Wang H."/>
            <person name="Percifield R."/>
            <person name="Hawkins J."/>
            <person name="Pontaroli A.C."/>
            <person name="Estep M."/>
            <person name="Feng L."/>
            <person name="Vaughn J.N."/>
            <person name="Grimwood J."/>
            <person name="Jenkins J."/>
            <person name="Barry K."/>
            <person name="Lindquist E."/>
            <person name="Hellsten U."/>
            <person name="Deshpande S."/>
            <person name="Wang X."/>
            <person name="Wu X."/>
            <person name="Mitros T."/>
            <person name="Triplett J."/>
            <person name="Yang X."/>
            <person name="Ye C.Y."/>
            <person name="Mauro-Herrera M."/>
            <person name="Wang L."/>
            <person name="Li P."/>
            <person name="Sharma M."/>
            <person name="Sharma R."/>
            <person name="Ronald P.C."/>
            <person name="Panaud O."/>
            <person name="Kellogg E.A."/>
            <person name="Brutnell T.P."/>
            <person name="Doust A.N."/>
            <person name="Tuskan G.A."/>
            <person name="Rokhsar D."/>
            <person name="Devos K.M."/>
        </authorList>
    </citation>
    <scope>NUCLEOTIDE SEQUENCE [LARGE SCALE GENOMIC DNA]</scope>
    <source>
        <strain evidence="4">cv. Yugu1</strain>
    </source>
</reference>
<dbReference type="Proteomes" id="UP000004995">
    <property type="component" value="Unassembled WGS sequence"/>
</dbReference>
<dbReference type="FunCoup" id="K3XRY6">
    <property type="interactions" value="304"/>
</dbReference>
<keyword evidence="4" id="KW-1185">Reference proteome</keyword>
<feature type="signal peptide" evidence="1">
    <location>
        <begin position="1"/>
        <end position="17"/>
    </location>
</feature>
<proteinExistence type="predicted"/>
<name>K3XRY6_SETIT</name>
<accession>K3XRY6</accession>
<organism evidence="3 4">
    <name type="scientific">Setaria italica</name>
    <name type="common">Foxtail millet</name>
    <name type="synonym">Panicum italicum</name>
    <dbReference type="NCBI Taxonomy" id="4555"/>
    <lineage>
        <taxon>Eukaryota</taxon>
        <taxon>Viridiplantae</taxon>
        <taxon>Streptophyta</taxon>
        <taxon>Embryophyta</taxon>
        <taxon>Tracheophyta</taxon>
        <taxon>Spermatophyta</taxon>
        <taxon>Magnoliopsida</taxon>
        <taxon>Liliopsida</taxon>
        <taxon>Poales</taxon>
        <taxon>Poaceae</taxon>
        <taxon>PACMAD clade</taxon>
        <taxon>Panicoideae</taxon>
        <taxon>Panicodae</taxon>
        <taxon>Paniceae</taxon>
        <taxon>Cenchrinae</taxon>
        <taxon>Setaria</taxon>
    </lineage>
</organism>
<dbReference type="Gramene" id="KQL03522">
    <property type="protein sequence ID" value="KQL03522"/>
    <property type="gene ID" value="SETIT_004682mg"/>
</dbReference>
<evidence type="ECO:0000313" key="4">
    <source>
        <dbReference type="Proteomes" id="UP000004995"/>
    </source>
</evidence>
<feature type="domain" description="PB1-like" evidence="2">
    <location>
        <begin position="18"/>
        <end position="92"/>
    </location>
</feature>
<dbReference type="Pfam" id="PF26130">
    <property type="entry name" value="PB1-like"/>
    <property type="match status" value="1"/>
</dbReference>
<dbReference type="HOGENOM" id="CLU_971776_0_0_1"/>